<reference evidence="5 6" key="1">
    <citation type="submission" date="2024-01" db="EMBL/GenBank/DDBJ databases">
        <title>The genomes of 5 underutilized Papilionoideae crops provide insights into root nodulation and disease resistanc.</title>
        <authorList>
            <person name="Jiang F."/>
        </authorList>
    </citation>
    <scope>NUCLEOTIDE SEQUENCE [LARGE SCALE GENOMIC DNA]</scope>
    <source>
        <strain evidence="5">LVBAO_FW01</strain>
        <tissue evidence="5">Leaves</tissue>
    </source>
</reference>
<accession>A0AAN9K0H6</accession>
<dbReference type="GO" id="GO:1901259">
    <property type="term" value="P:chloroplast rRNA processing"/>
    <property type="evidence" value="ECO:0007669"/>
    <property type="project" value="TreeGrafter"/>
</dbReference>
<protein>
    <recommendedName>
        <fullName evidence="4">RRM domain-containing protein</fullName>
    </recommendedName>
</protein>
<organism evidence="5 6">
    <name type="scientific">Canavalia gladiata</name>
    <name type="common">Sword bean</name>
    <name type="synonym">Dolichos gladiatus</name>
    <dbReference type="NCBI Taxonomy" id="3824"/>
    <lineage>
        <taxon>Eukaryota</taxon>
        <taxon>Viridiplantae</taxon>
        <taxon>Streptophyta</taxon>
        <taxon>Embryophyta</taxon>
        <taxon>Tracheophyta</taxon>
        <taxon>Spermatophyta</taxon>
        <taxon>Magnoliopsida</taxon>
        <taxon>eudicotyledons</taxon>
        <taxon>Gunneridae</taxon>
        <taxon>Pentapetalae</taxon>
        <taxon>rosids</taxon>
        <taxon>fabids</taxon>
        <taxon>Fabales</taxon>
        <taxon>Fabaceae</taxon>
        <taxon>Papilionoideae</taxon>
        <taxon>50 kb inversion clade</taxon>
        <taxon>NPAAA clade</taxon>
        <taxon>indigoferoid/millettioid clade</taxon>
        <taxon>Phaseoleae</taxon>
        <taxon>Canavalia</taxon>
    </lineage>
</organism>
<dbReference type="GO" id="GO:0003729">
    <property type="term" value="F:mRNA binding"/>
    <property type="evidence" value="ECO:0007669"/>
    <property type="project" value="TreeGrafter"/>
</dbReference>
<feature type="domain" description="RRM" evidence="4">
    <location>
        <begin position="188"/>
        <end position="267"/>
    </location>
</feature>
<feature type="domain" description="RRM" evidence="4">
    <location>
        <begin position="91"/>
        <end position="168"/>
    </location>
</feature>
<dbReference type="InterPro" id="IPR000504">
    <property type="entry name" value="RRM_dom"/>
</dbReference>
<feature type="region of interest" description="Disordered" evidence="3">
    <location>
        <begin position="264"/>
        <end position="302"/>
    </location>
</feature>
<keyword evidence="6" id="KW-1185">Reference proteome</keyword>
<keyword evidence="1 2" id="KW-0694">RNA-binding</keyword>
<dbReference type="GO" id="GO:0009535">
    <property type="term" value="C:chloroplast thylakoid membrane"/>
    <property type="evidence" value="ECO:0007669"/>
    <property type="project" value="TreeGrafter"/>
</dbReference>
<evidence type="ECO:0000256" key="3">
    <source>
        <dbReference type="SAM" id="MobiDB-lite"/>
    </source>
</evidence>
<dbReference type="InterPro" id="IPR050502">
    <property type="entry name" value="Euk_RNA-bind_prot"/>
</dbReference>
<dbReference type="PROSITE" id="PS50102">
    <property type="entry name" value="RRM"/>
    <property type="match status" value="2"/>
</dbReference>
<proteinExistence type="predicted"/>
<gene>
    <name evidence="5" type="ORF">VNO77_40253</name>
</gene>
<sequence length="302" mass="33439">MAMATLESTLSVFSPQRFSNNHRFRAKTPHSIKFHASSTSLPSLFFSSNSSSKTATLCFHFQLCSTLQEEAVTTTTTTEEETPDQTNTLNRKLYVVNLPWSLSAAGIKDLFTQCGAVTDVQIVKNQEGRNRGYAFVTMASGEEAQAAVDKFDSHEISGRIIRVELAKKFKKPPPPPRPPGPHPGETPHIIYASNLAWKVRATHLRQVFTENFKTPVSARVVFEKSSRKPAGYGFISFPTKEEAEAAISAVDGKELMGRPLRLRFSEKKVKEAGSENDEDQVKEAESEKDEGQGIDDAQPEES</sequence>
<dbReference type="PANTHER" id="PTHR48025:SF6">
    <property type="entry name" value="RRM DOMAIN-CONTAINING PROTEIN"/>
    <property type="match status" value="1"/>
</dbReference>
<evidence type="ECO:0000313" key="5">
    <source>
        <dbReference type="EMBL" id="KAK7307312.1"/>
    </source>
</evidence>
<evidence type="ECO:0000313" key="6">
    <source>
        <dbReference type="Proteomes" id="UP001367508"/>
    </source>
</evidence>
<dbReference type="Proteomes" id="UP001367508">
    <property type="component" value="Unassembled WGS sequence"/>
</dbReference>
<evidence type="ECO:0000256" key="2">
    <source>
        <dbReference type="PROSITE-ProRule" id="PRU00176"/>
    </source>
</evidence>
<feature type="compositionally biased region" description="Basic and acidic residues" evidence="3">
    <location>
        <begin position="264"/>
        <end position="291"/>
    </location>
</feature>
<dbReference type="PANTHER" id="PTHR48025">
    <property type="entry name" value="OS02G0815200 PROTEIN"/>
    <property type="match status" value="1"/>
</dbReference>
<name>A0AAN9K0H6_CANGL</name>
<dbReference type="Pfam" id="PF00076">
    <property type="entry name" value="RRM_1"/>
    <property type="match status" value="2"/>
</dbReference>
<evidence type="ECO:0000259" key="4">
    <source>
        <dbReference type="PROSITE" id="PS50102"/>
    </source>
</evidence>
<comment type="caution">
    <text evidence="5">The sequence shown here is derived from an EMBL/GenBank/DDBJ whole genome shotgun (WGS) entry which is preliminary data.</text>
</comment>
<dbReference type="InterPro" id="IPR012677">
    <property type="entry name" value="Nucleotide-bd_a/b_plait_sf"/>
</dbReference>
<dbReference type="EMBL" id="JAYMYQ010000010">
    <property type="protein sequence ID" value="KAK7307312.1"/>
    <property type="molecule type" value="Genomic_DNA"/>
</dbReference>
<dbReference type="SUPFAM" id="SSF54928">
    <property type="entry name" value="RNA-binding domain, RBD"/>
    <property type="match status" value="2"/>
</dbReference>
<dbReference type="SMART" id="SM00360">
    <property type="entry name" value="RRM"/>
    <property type="match status" value="2"/>
</dbReference>
<dbReference type="AlphaFoldDB" id="A0AAN9K0H6"/>
<dbReference type="InterPro" id="IPR035979">
    <property type="entry name" value="RBD_domain_sf"/>
</dbReference>
<evidence type="ECO:0000256" key="1">
    <source>
        <dbReference type="ARBA" id="ARBA00022884"/>
    </source>
</evidence>
<dbReference type="Gene3D" id="3.30.70.330">
    <property type="match status" value="2"/>
</dbReference>